<name>A0A7I9XWT5_9MYCO</name>
<keyword evidence="1" id="KW-0436">Ligase</keyword>
<protein>
    <submittedName>
        <fullName evidence="1">Fatty-acid--CoA ligase</fullName>
    </submittedName>
</protein>
<reference evidence="1 2" key="1">
    <citation type="journal article" date="2019" name="Emerg. Microbes Infect.">
        <title>Comprehensive subspecies identification of 175 nontuberculous mycobacteria species based on 7547 genomic profiles.</title>
        <authorList>
            <person name="Matsumoto Y."/>
            <person name="Kinjo T."/>
            <person name="Motooka D."/>
            <person name="Nabeya D."/>
            <person name="Jung N."/>
            <person name="Uechi K."/>
            <person name="Horii T."/>
            <person name="Iida T."/>
            <person name="Fujita J."/>
            <person name="Nakamura S."/>
        </authorList>
    </citation>
    <scope>NUCLEOTIDE SEQUENCE [LARGE SCALE GENOMIC DNA]</scope>
    <source>
        <strain evidence="1 2">JCM 17322</strain>
    </source>
</reference>
<dbReference type="Proteomes" id="UP000465361">
    <property type="component" value="Unassembled WGS sequence"/>
</dbReference>
<dbReference type="EMBL" id="BLKW01000002">
    <property type="protein sequence ID" value="GFG74246.1"/>
    <property type="molecule type" value="Genomic_DNA"/>
</dbReference>
<organism evidence="1 2">
    <name type="scientific">Mycobacterium botniense</name>
    <dbReference type="NCBI Taxonomy" id="84962"/>
    <lineage>
        <taxon>Bacteria</taxon>
        <taxon>Bacillati</taxon>
        <taxon>Actinomycetota</taxon>
        <taxon>Actinomycetes</taxon>
        <taxon>Mycobacteriales</taxon>
        <taxon>Mycobacteriaceae</taxon>
        <taxon>Mycobacterium</taxon>
    </lineage>
</organism>
<sequence length="177" mass="19620">MVGLGARFVVLYTSINEPGRVLVTIGIRHRTSVRELLRSPEVFEWFDLIGVDDIPAIFAGEVLQKINLVSPEAETVPPGVIIGAISAVGDVPELMTKVYDGLDRFRDAGVRKVWIYQAFDDQQEVMTLMELDSVFSAQRWIDQPDEAAEWMAGAGMGVYPGLFVGQLAHIMRAEAIR</sequence>
<comment type="caution">
    <text evidence="1">The sequence shown here is derived from an EMBL/GenBank/DDBJ whole genome shotgun (WGS) entry which is preliminary data.</text>
</comment>
<evidence type="ECO:0000313" key="2">
    <source>
        <dbReference type="Proteomes" id="UP000465361"/>
    </source>
</evidence>
<dbReference type="GO" id="GO:0016874">
    <property type="term" value="F:ligase activity"/>
    <property type="evidence" value="ECO:0007669"/>
    <property type="project" value="UniProtKB-KW"/>
</dbReference>
<evidence type="ECO:0000313" key="1">
    <source>
        <dbReference type="EMBL" id="GFG74246.1"/>
    </source>
</evidence>
<dbReference type="AlphaFoldDB" id="A0A7I9XWT5"/>
<accession>A0A7I9XWT5</accession>
<keyword evidence="2" id="KW-1185">Reference proteome</keyword>
<proteinExistence type="predicted"/>
<gene>
    <name evidence="1" type="ORF">MBOT_16110</name>
</gene>